<dbReference type="InterPro" id="IPR040125">
    <property type="entry name" value="Squalene_monox"/>
</dbReference>
<dbReference type="SUPFAM" id="SSF51905">
    <property type="entry name" value="FAD/NAD(P)-binding domain"/>
    <property type="match status" value="1"/>
</dbReference>
<keyword evidence="8 12" id="KW-0274">FAD</keyword>
<dbReference type="InterPro" id="IPR013698">
    <property type="entry name" value="Squalene_epoxidase"/>
</dbReference>
<comment type="cofactor">
    <cofactor evidence="1 12">
        <name>FAD</name>
        <dbReference type="ChEBI" id="CHEBI:57692"/>
    </cofactor>
</comment>
<keyword evidence="7 12" id="KW-0812">Transmembrane</keyword>
<comment type="similarity">
    <text evidence="4 12">Belongs to the squalene monooxygenase family.</text>
</comment>
<dbReference type="UniPathway" id="UPA00767">
    <property type="reaction ID" value="UER00752"/>
</dbReference>
<gene>
    <name evidence="14" type="primary">SQLE</name>
    <name evidence="14" type="ORF">TSPGSL018_19670</name>
</gene>
<feature type="transmembrane region" description="Helical" evidence="12">
    <location>
        <begin position="434"/>
        <end position="452"/>
    </location>
</feature>
<name>A0A061QZC0_9CHLO</name>
<dbReference type="GO" id="GO:0016020">
    <property type="term" value="C:membrane"/>
    <property type="evidence" value="ECO:0007669"/>
    <property type="project" value="UniProtKB-SubCell"/>
</dbReference>
<protein>
    <recommendedName>
        <fullName evidence="5 12">Squalene monooxygenase</fullName>
        <ecNumber evidence="5 12">1.14.14.17</ecNumber>
    </recommendedName>
</protein>
<keyword evidence="6 12" id="KW-0285">Flavoprotein</keyword>
<dbReference type="GO" id="GO:0004506">
    <property type="term" value="F:squalene monooxygenase activity"/>
    <property type="evidence" value="ECO:0007669"/>
    <property type="project" value="UniProtKB-UniRule"/>
</dbReference>
<comment type="subcellular location">
    <subcellularLocation>
        <location evidence="2 12">Membrane</location>
        <topology evidence="2 12">Multi-pass membrane protein</topology>
    </subcellularLocation>
</comment>
<comment type="function">
    <text evidence="12">Catalyzes the stereospecific oxidation of squalene to (S)-2,3-epoxysqualene, and is considered to be a rate-limiting enzyme in steroid biosynthesis.</text>
</comment>
<evidence type="ECO:0000256" key="8">
    <source>
        <dbReference type="ARBA" id="ARBA00022827"/>
    </source>
</evidence>
<keyword evidence="10 12" id="KW-0560">Oxidoreductase</keyword>
<dbReference type="PANTHER" id="PTHR10835:SF0">
    <property type="entry name" value="SQUALENE MONOOXYGENASE"/>
    <property type="match status" value="1"/>
</dbReference>
<proteinExistence type="inferred from homology"/>
<keyword evidence="9 12" id="KW-1133">Transmembrane helix</keyword>
<reference evidence="14" key="1">
    <citation type="submission" date="2014-05" db="EMBL/GenBank/DDBJ databases">
        <title>The transcriptome of the halophilic microalga Tetraselmis sp. GSL018 isolated from the Great Salt Lake, Utah.</title>
        <authorList>
            <person name="Jinkerson R.E."/>
            <person name="D'Adamo S."/>
            <person name="Posewitz M.C."/>
        </authorList>
    </citation>
    <scope>NUCLEOTIDE SEQUENCE</scope>
    <source>
        <strain evidence="14">GSL018</strain>
    </source>
</reference>
<sequence length="507" mass="54984">MCAGDSTVAESVPLVVTSSEDYESDPAVWDLVVVGAGIAGSALAFSQAKDGRKVLLLERDLTQPDRIVGELLQPGGYLALKQLGLGNCVEGIDAQKVYGYALFKNGRIATVKYPLDELSDDVAGRSFHNGRFVQRLRQAASMEPNVTLRRGTVKRLLDVDGKEWDEDQDKAVSGVCYRTSDGEQRVARGCLTVVCDGMYSNLRKKFMKPDIKQPSHFVGLVLTDVELPRPNHGHVVLASPSPLLFYPISSTEVRCLIDIPGREVPSISDGKMQKYLREKISPQVPEALRAPFLAAVDGGDIRCMQNKQMASAPICQPGALLLGDAFNMRHPLTGGGMTVALSDTKLLCDMLQPLADLTDPELAAAATRHFFTRRKPVSATINTLANALYKVFCTDGSEPQEEMRQACFDYLSLGGIYSSGPISLLSGLNPRPSVLVAHFFMVALYGVGRLLFPRPSLRGLYLAFALLATACRIILPIIQAEGVWAVFFPLLAGAPRRRSGTASAKQA</sequence>
<evidence type="ECO:0000259" key="13">
    <source>
        <dbReference type="Pfam" id="PF08491"/>
    </source>
</evidence>
<dbReference type="GO" id="GO:0016126">
    <property type="term" value="P:sterol biosynthetic process"/>
    <property type="evidence" value="ECO:0007669"/>
    <property type="project" value="UniProtKB-UniRule"/>
</dbReference>
<dbReference type="Gene3D" id="3.50.50.60">
    <property type="entry name" value="FAD/NAD(P)-binding domain"/>
    <property type="match status" value="1"/>
</dbReference>
<dbReference type="FunFam" id="3.50.50.60:FF:000074">
    <property type="entry name" value="Squalene monooxygenase 2"/>
    <property type="match status" value="1"/>
</dbReference>
<keyword evidence="11 12" id="KW-0472">Membrane</keyword>
<evidence type="ECO:0000256" key="1">
    <source>
        <dbReference type="ARBA" id="ARBA00001974"/>
    </source>
</evidence>
<comment type="catalytic activity">
    <reaction evidence="12">
        <text>squalene + reduced [NADPH--hemoprotein reductase] + O2 = (S)-2,3-epoxysqualene + oxidized [NADPH--hemoprotein reductase] + H2O + H(+)</text>
        <dbReference type="Rhea" id="RHEA:25282"/>
        <dbReference type="Rhea" id="RHEA-COMP:11964"/>
        <dbReference type="Rhea" id="RHEA-COMP:11965"/>
        <dbReference type="ChEBI" id="CHEBI:15377"/>
        <dbReference type="ChEBI" id="CHEBI:15378"/>
        <dbReference type="ChEBI" id="CHEBI:15379"/>
        <dbReference type="ChEBI" id="CHEBI:15440"/>
        <dbReference type="ChEBI" id="CHEBI:15441"/>
        <dbReference type="ChEBI" id="CHEBI:57618"/>
        <dbReference type="ChEBI" id="CHEBI:58210"/>
        <dbReference type="EC" id="1.14.14.17"/>
    </reaction>
</comment>
<evidence type="ECO:0000256" key="6">
    <source>
        <dbReference type="ARBA" id="ARBA00022630"/>
    </source>
</evidence>
<dbReference type="GO" id="GO:0005783">
    <property type="term" value="C:endoplasmic reticulum"/>
    <property type="evidence" value="ECO:0007669"/>
    <property type="project" value="TreeGrafter"/>
</dbReference>
<feature type="transmembrane region" description="Helical" evidence="12">
    <location>
        <begin position="459"/>
        <end position="478"/>
    </location>
</feature>
<evidence type="ECO:0000256" key="12">
    <source>
        <dbReference type="RuleBase" id="RU367121"/>
    </source>
</evidence>
<dbReference type="EMBL" id="GBEZ01023041">
    <property type="protein sequence ID" value="JAC63824.1"/>
    <property type="molecule type" value="Transcribed_RNA"/>
</dbReference>
<evidence type="ECO:0000256" key="10">
    <source>
        <dbReference type="ARBA" id="ARBA00023002"/>
    </source>
</evidence>
<feature type="domain" description="Squalene epoxidase" evidence="13">
    <location>
        <begin position="191"/>
        <end position="457"/>
    </location>
</feature>
<accession>A0A061QZC0</accession>
<dbReference type="GO" id="GO:0050660">
    <property type="term" value="F:flavin adenine dinucleotide binding"/>
    <property type="evidence" value="ECO:0007669"/>
    <property type="project" value="UniProtKB-UniRule"/>
</dbReference>
<evidence type="ECO:0000256" key="5">
    <source>
        <dbReference type="ARBA" id="ARBA00012312"/>
    </source>
</evidence>
<dbReference type="InterPro" id="IPR036188">
    <property type="entry name" value="FAD/NAD-bd_sf"/>
</dbReference>
<dbReference type="EC" id="1.14.14.17" evidence="5 12"/>
<evidence type="ECO:0000256" key="9">
    <source>
        <dbReference type="ARBA" id="ARBA00022989"/>
    </source>
</evidence>
<comment type="pathway">
    <text evidence="3">Terpene metabolism; lanosterol biosynthesis; lanosterol from farnesyl diphosphate: step 2/3.</text>
</comment>
<evidence type="ECO:0000256" key="4">
    <source>
        <dbReference type="ARBA" id="ARBA00008802"/>
    </source>
</evidence>
<evidence type="ECO:0000313" key="14">
    <source>
        <dbReference type="EMBL" id="JAC63824.1"/>
    </source>
</evidence>
<dbReference type="AlphaFoldDB" id="A0A061QZC0"/>
<dbReference type="PANTHER" id="PTHR10835">
    <property type="entry name" value="SQUALENE MONOOXYGENASE"/>
    <property type="match status" value="1"/>
</dbReference>
<evidence type="ECO:0000256" key="7">
    <source>
        <dbReference type="ARBA" id="ARBA00022692"/>
    </source>
</evidence>
<dbReference type="PRINTS" id="PR00420">
    <property type="entry name" value="RNGMNOXGNASE"/>
</dbReference>
<dbReference type="GO" id="GO:0009725">
    <property type="term" value="P:response to hormone"/>
    <property type="evidence" value="ECO:0007669"/>
    <property type="project" value="UniProtKB-ARBA"/>
</dbReference>
<evidence type="ECO:0000256" key="11">
    <source>
        <dbReference type="ARBA" id="ARBA00023136"/>
    </source>
</evidence>
<dbReference type="Pfam" id="PF08491">
    <property type="entry name" value="SE"/>
    <property type="match status" value="1"/>
</dbReference>
<evidence type="ECO:0000256" key="2">
    <source>
        <dbReference type="ARBA" id="ARBA00004141"/>
    </source>
</evidence>
<organism evidence="14">
    <name type="scientific">Tetraselmis sp. GSL018</name>
    <dbReference type="NCBI Taxonomy" id="582737"/>
    <lineage>
        <taxon>Eukaryota</taxon>
        <taxon>Viridiplantae</taxon>
        <taxon>Chlorophyta</taxon>
        <taxon>core chlorophytes</taxon>
        <taxon>Chlorodendrophyceae</taxon>
        <taxon>Chlorodendrales</taxon>
        <taxon>Chlorodendraceae</taxon>
        <taxon>Tetraselmis</taxon>
    </lineage>
</organism>
<evidence type="ECO:0000256" key="3">
    <source>
        <dbReference type="ARBA" id="ARBA00005018"/>
    </source>
</evidence>
<keyword evidence="14" id="KW-0503">Monooxygenase</keyword>